<dbReference type="AlphaFoldDB" id="A0AAV2ID92"/>
<dbReference type="Proteomes" id="UP001497497">
    <property type="component" value="Unassembled WGS sequence"/>
</dbReference>
<feature type="repeat" description="WD" evidence="3">
    <location>
        <begin position="244"/>
        <end position="286"/>
    </location>
</feature>
<dbReference type="SMART" id="SM00320">
    <property type="entry name" value="WD40"/>
    <property type="match status" value="6"/>
</dbReference>
<feature type="domain" description="Gem-associated protein 5 second beta-propeller" evidence="4">
    <location>
        <begin position="2"/>
        <end position="311"/>
    </location>
</feature>
<dbReference type="GO" id="GO:0000387">
    <property type="term" value="P:spliceosomal snRNP assembly"/>
    <property type="evidence" value="ECO:0007669"/>
    <property type="project" value="TreeGrafter"/>
</dbReference>
<dbReference type="InterPro" id="IPR019775">
    <property type="entry name" value="WD40_repeat_CS"/>
</dbReference>
<dbReference type="Gene3D" id="2.130.10.10">
    <property type="entry name" value="YVTN repeat-like/Quinoprotein amine dehydrogenase"/>
    <property type="match status" value="1"/>
</dbReference>
<keyword evidence="1 3" id="KW-0853">WD repeat</keyword>
<feature type="non-terminal residue" evidence="5">
    <location>
        <position position="1"/>
    </location>
</feature>
<feature type="non-terminal residue" evidence="5">
    <location>
        <position position="332"/>
    </location>
</feature>
<dbReference type="PANTHER" id="PTHR46362:SF1">
    <property type="entry name" value="GEM-ASSOCIATED PROTEIN 5"/>
    <property type="match status" value="1"/>
</dbReference>
<dbReference type="SUPFAM" id="SSF50978">
    <property type="entry name" value="WD40 repeat-like"/>
    <property type="match status" value="1"/>
</dbReference>
<dbReference type="InterPro" id="IPR036322">
    <property type="entry name" value="WD40_repeat_dom_sf"/>
</dbReference>
<name>A0AAV2ID92_LYMST</name>
<dbReference type="PANTHER" id="PTHR46362">
    <property type="entry name" value="GEM-ASSOCIATED PROTEIN 5"/>
    <property type="match status" value="1"/>
</dbReference>
<dbReference type="Pfam" id="PF23775">
    <property type="entry name" value="Beta-prop_RIG_2nd"/>
    <property type="match status" value="1"/>
</dbReference>
<dbReference type="InterPro" id="IPR001680">
    <property type="entry name" value="WD40_rpt"/>
</dbReference>
<dbReference type="PROSITE" id="PS50082">
    <property type="entry name" value="WD_REPEATS_2"/>
    <property type="match status" value="3"/>
</dbReference>
<dbReference type="GO" id="GO:0003730">
    <property type="term" value="F:mRNA 3'-UTR binding"/>
    <property type="evidence" value="ECO:0007669"/>
    <property type="project" value="TreeGrafter"/>
</dbReference>
<comment type="caution">
    <text evidence="5">The sequence shown here is derived from an EMBL/GenBank/DDBJ whole genome shotgun (WGS) entry which is preliminary data.</text>
</comment>
<keyword evidence="6" id="KW-1185">Reference proteome</keyword>
<feature type="repeat" description="WD" evidence="3">
    <location>
        <begin position="287"/>
        <end position="322"/>
    </location>
</feature>
<protein>
    <recommendedName>
        <fullName evidence="4">Gem-associated protein 5 second beta-propeller domain-containing protein</fullName>
    </recommendedName>
</protein>
<evidence type="ECO:0000313" key="6">
    <source>
        <dbReference type="Proteomes" id="UP001497497"/>
    </source>
</evidence>
<evidence type="ECO:0000256" key="3">
    <source>
        <dbReference type="PROSITE-ProRule" id="PRU00221"/>
    </source>
</evidence>
<dbReference type="InterPro" id="IPR056424">
    <property type="entry name" value="Beta-prop_GEMI5_2nd"/>
</dbReference>
<evidence type="ECO:0000256" key="2">
    <source>
        <dbReference type="ARBA" id="ARBA00022737"/>
    </source>
</evidence>
<dbReference type="EMBL" id="CAXITT010000609">
    <property type="protein sequence ID" value="CAL1544240.1"/>
    <property type="molecule type" value="Genomic_DNA"/>
</dbReference>
<dbReference type="InterPro" id="IPR015943">
    <property type="entry name" value="WD40/YVTN_repeat-like_dom_sf"/>
</dbReference>
<dbReference type="GO" id="GO:0032797">
    <property type="term" value="C:SMN complex"/>
    <property type="evidence" value="ECO:0007669"/>
    <property type="project" value="TreeGrafter"/>
</dbReference>
<reference evidence="5 6" key="1">
    <citation type="submission" date="2024-04" db="EMBL/GenBank/DDBJ databases">
        <authorList>
            <consortium name="Genoscope - CEA"/>
            <person name="William W."/>
        </authorList>
    </citation>
    <scope>NUCLEOTIDE SEQUENCE [LARGE SCALE GENOMIC DNA]</scope>
</reference>
<dbReference type="PROSITE" id="PS00678">
    <property type="entry name" value="WD_REPEATS_1"/>
    <property type="match status" value="1"/>
</dbReference>
<dbReference type="PROSITE" id="PS50294">
    <property type="entry name" value="WD_REPEATS_REGION"/>
    <property type="match status" value="1"/>
</dbReference>
<gene>
    <name evidence="5" type="ORF">GSLYS_00017753001</name>
</gene>
<evidence type="ECO:0000256" key="1">
    <source>
        <dbReference type="ARBA" id="ARBA00022574"/>
    </source>
</evidence>
<keyword evidence="2" id="KW-0677">Repeat</keyword>
<evidence type="ECO:0000313" key="5">
    <source>
        <dbReference type="EMBL" id="CAL1544240.1"/>
    </source>
</evidence>
<dbReference type="InterPro" id="IPR052640">
    <property type="entry name" value="Gemin-5"/>
</dbReference>
<feature type="repeat" description="WD" evidence="3">
    <location>
        <begin position="1"/>
        <end position="25"/>
    </location>
</feature>
<organism evidence="5 6">
    <name type="scientific">Lymnaea stagnalis</name>
    <name type="common">Great pond snail</name>
    <name type="synonym">Helix stagnalis</name>
    <dbReference type="NCBI Taxonomy" id="6523"/>
    <lineage>
        <taxon>Eukaryota</taxon>
        <taxon>Metazoa</taxon>
        <taxon>Spiralia</taxon>
        <taxon>Lophotrochozoa</taxon>
        <taxon>Mollusca</taxon>
        <taxon>Gastropoda</taxon>
        <taxon>Heterobranchia</taxon>
        <taxon>Euthyneura</taxon>
        <taxon>Panpulmonata</taxon>
        <taxon>Hygrophila</taxon>
        <taxon>Lymnaeoidea</taxon>
        <taxon>Lymnaeidae</taxon>
        <taxon>Lymnaea</taxon>
    </lineage>
</organism>
<proteinExistence type="predicted"/>
<evidence type="ECO:0000259" key="4">
    <source>
        <dbReference type="Pfam" id="PF23775"/>
    </source>
</evidence>
<dbReference type="GO" id="GO:0005634">
    <property type="term" value="C:nucleus"/>
    <property type="evidence" value="ECO:0007669"/>
    <property type="project" value="TreeGrafter"/>
</dbReference>
<accession>A0AAV2ID92</accession>
<sequence length="332" mass="36212">GRIAIGAGDNTIRIWNQSNKSNLFDISNLFYGIRSKITSAAWHPEKEGLLAYGTDDGRVGVYNTLASSKPPTMSSTFHNKTVYVVCWGPPLNADSAGYQLYSVGDGVILQHFIGDPGKNALNIVSSIESVNKPQKEKLIRSEMSWKPDYTAFAVGHDNGCVSIYQFPKLKELCQVTASRKLINCTKWHPDTTVESPGGSPCQNWLAFAGNDGPISVVDLSGILATREVPGKSELVKMTEVSCQVSGHIPRTTDMCWSPHHDGKLVSVGYDNVAIVWNMRTSEAMAVFNGHEGRLLTVLWSSIDSDVIMTGGFDGTLRMWRVSQQAGTLPSIT</sequence>